<dbReference type="AlphaFoldDB" id="A0A0F3ME53"/>
<organism evidence="1 2">
    <name type="scientific">Orientia tsutsugamushi str. Gilliam</name>
    <dbReference type="NCBI Taxonomy" id="1359184"/>
    <lineage>
        <taxon>Bacteria</taxon>
        <taxon>Pseudomonadati</taxon>
        <taxon>Pseudomonadota</taxon>
        <taxon>Alphaproteobacteria</taxon>
        <taxon>Rickettsiales</taxon>
        <taxon>Rickettsiaceae</taxon>
        <taxon>Rickettsieae</taxon>
        <taxon>Orientia</taxon>
    </lineage>
</organism>
<evidence type="ECO:0000313" key="1">
    <source>
        <dbReference type="EMBL" id="KJV54035.1"/>
    </source>
</evidence>
<dbReference type="EMBL" id="LANO01000002">
    <property type="protein sequence ID" value="KJV54035.1"/>
    <property type="molecule type" value="Genomic_DNA"/>
</dbReference>
<accession>A0A0F3ME53</accession>
<proteinExistence type="predicted"/>
<comment type="caution">
    <text evidence="1">The sequence shown here is derived from an EMBL/GenBank/DDBJ whole genome shotgun (WGS) entry which is preliminary data.</text>
</comment>
<gene>
    <name evidence="1" type="ORF">OTSGILL_0247</name>
</gene>
<protein>
    <submittedName>
        <fullName evidence="1">Uncharacterized protein</fullName>
    </submittedName>
</protein>
<dbReference type="Proteomes" id="UP000033769">
    <property type="component" value="Unassembled WGS sequence"/>
</dbReference>
<sequence>MLKDYDTSSINYGMLELDQQKELEQLTHQEQFTTWMKIKGISLVEDSRNHVITSNIVQIS</sequence>
<name>A0A0F3ME53_ORITS</name>
<dbReference type="PATRIC" id="fig|1359184.3.peg.804"/>
<reference evidence="1 2" key="1">
    <citation type="submission" date="2015-02" db="EMBL/GenBank/DDBJ databases">
        <title>Genome Sequencing of Rickettsiales.</title>
        <authorList>
            <person name="Daugherty S.C."/>
            <person name="Su Q."/>
            <person name="Abolude K."/>
            <person name="Beier-Sexton M."/>
            <person name="Carlyon J.A."/>
            <person name="Carter R."/>
            <person name="Day N.P."/>
            <person name="Dumler S.J."/>
            <person name="Dyachenko V."/>
            <person name="Godinez A."/>
            <person name="Kurtti T.J."/>
            <person name="Lichay M."/>
            <person name="Mullins K.E."/>
            <person name="Ott S."/>
            <person name="Pappas-Brown V."/>
            <person name="Paris D.H."/>
            <person name="Patel P."/>
            <person name="Richards A.L."/>
            <person name="Sadzewicz L."/>
            <person name="Sears K."/>
            <person name="Seidman D."/>
            <person name="Sengamalay N."/>
            <person name="Stenos J."/>
            <person name="Tallon L.J."/>
            <person name="Vincent G."/>
            <person name="Fraser C.M."/>
            <person name="Munderloh U."/>
            <person name="Dunning-Hotopp J.C."/>
        </authorList>
    </citation>
    <scope>NUCLEOTIDE SEQUENCE [LARGE SCALE GENOMIC DNA]</scope>
    <source>
        <strain evidence="1 2">Gilliam</strain>
    </source>
</reference>
<evidence type="ECO:0000313" key="2">
    <source>
        <dbReference type="Proteomes" id="UP000033769"/>
    </source>
</evidence>